<reference evidence="1 2" key="1">
    <citation type="submission" date="2018-10" db="EMBL/GenBank/DDBJ databases">
        <authorList>
            <person name="Zhang X."/>
        </authorList>
    </citation>
    <scope>NUCLEOTIDE SEQUENCE [LARGE SCALE GENOMIC DNA]</scope>
    <source>
        <strain evidence="1 2">SK-G1</strain>
    </source>
</reference>
<name>A0A3G2RAB7_9FIRM</name>
<gene>
    <name evidence="1" type="ORF">D2962_16420</name>
</gene>
<evidence type="ECO:0000313" key="2">
    <source>
        <dbReference type="Proteomes" id="UP000280960"/>
    </source>
</evidence>
<dbReference type="EMBL" id="CP033169">
    <property type="protein sequence ID" value="AYO31968.1"/>
    <property type="molecule type" value="Genomic_DNA"/>
</dbReference>
<sequence length="139" mass="16434">MKVRFTMSYKTNISKKVEDYKWSSDRFYRNNKADFVDIDFILNIISNDRKIAINKYKELMKDEETADYENIEVIGEGSTVKKDEKILTFTKTLEEILVETGASKVDIELIKSGSRKRNLTPYKIEYIKKPLKTDIYLRK</sequence>
<organism evidence="1 2">
    <name type="scientific">Biomaibacter acetigenes</name>
    <dbReference type="NCBI Taxonomy" id="2316383"/>
    <lineage>
        <taxon>Bacteria</taxon>
        <taxon>Bacillati</taxon>
        <taxon>Bacillota</taxon>
        <taxon>Clostridia</taxon>
        <taxon>Thermosediminibacterales</taxon>
        <taxon>Tepidanaerobacteraceae</taxon>
        <taxon>Biomaibacter</taxon>
    </lineage>
</organism>
<dbReference type="RefSeq" id="WP_122015601.1">
    <property type="nucleotide sequence ID" value="NZ_CP033169.1"/>
</dbReference>
<proteinExistence type="predicted"/>
<protein>
    <submittedName>
        <fullName evidence="1">Uncharacterized protein</fullName>
    </submittedName>
</protein>
<dbReference type="AlphaFoldDB" id="A0A3G2RAB7"/>
<keyword evidence="2" id="KW-1185">Reference proteome</keyword>
<dbReference type="KEGG" id="bacg:D2962_16420"/>
<evidence type="ECO:0000313" key="1">
    <source>
        <dbReference type="EMBL" id="AYO31968.1"/>
    </source>
</evidence>
<accession>A0A3G2RAB7</accession>
<dbReference type="Proteomes" id="UP000280960">
    <property type="component" value="Chromosome"/>
</dbReference>